<comment type="caution">
    <text evidence="1">The sequence shown here is derived from an EMBL/GenBank/DDBJ whole genome shotgun (WGS) entry which is preliminary data.</text>
</comment>
<dbReference type="Gene3D" id="2.40.160.10">
    <property type="entry name" value="Porin"/>
    <property type="match status" value="1"/>
</dbReference>
<keyword evidence="2" id="KW-1185">Reference proteome</keyword>
<proteinExistence type="predicted"/>
<evidence type="ECO:0000313" key="2">
    <source>
        <dbReference type="Proteomes" id="UP000548632"/>
    </source>
</evidence>
<dbReference type="AlphaFoldDB" id="A0A839HDF4"/>
<evidence type="ECO:0008006" key="3">
    <source>
        <dbReference type="Google" id="ProtNLM"/>
    </source>
</evidence>
<sequence length="436" mass="49245">MYSILPHRHLLYTCRQMWWAIFIFLLAIPGYAENRFDIHLSGFGTAGFAISDQDFIYQRFIDDGGTLQRDSVIGIQLDAQFNDTWGLTLQTKGAASGHDEGWEPTLSWAFLSWRPSNDWLLRAGKLRLPLMHYSANSDVGMTFDFARLPIEVYSLMPTTDVTGLAFSKTWFNQQQELTLESYLGQAHTDWRYFIRENSPPFTTGPMYIGVDLDMIGLSLSLHNANENTWHIGLHRANLNSDYGDLPSDYPFVQIMPGVGYYQMDSNFPGPGVPTASELHIYVFTIGAEINLPYDSQLIAEYGRRRITNATMGPDTSAAYLALKKTIGHWTSYLYWSGIRTDGPVLDLYVAIENNRVPDFIPEAAMINASQRIGADLLGAFDQHSWAIGASYTLSPTSKLKAEWLYTRTGEVSSFIDSQDSRGQDIHVFSLSYSFLF</sequence>
<reference evidence="1 2" key="1">
    <citation type="journal article" date="2020" name="Arch. Microbiol.">
        <title>The genome sequence of the giant phototrophic gammaproteobacterium Thiospirillum jenense gives insight into its physiological properties and phylogenetic relationships.</title>
        <authorList>
            <person name="Imhoff J.F."/>
            <person name="Meyer T.E."/>
            <person name="Kyndt J.A."/>
        </authorList>
    </citation>
    <scope>NUCLEOTIDE SEQUENCE [LARGE SCALE GENOMIC DNA]</scope>
    <source>
        <strain evidence="1 2">DSM 216</strain>
    </source>
</reference>
<evidence type="ECO:0000313" key="1">
    <source>
        <dbReference type="EMBL" id="MBB1125217.1"/>
    </source>
</evidence>
<organism evidence="1 2">
    <name type="scientific">Thiospirillum jenense</name>
    <dbReference type="NCBI Taxonomy" id="1653858"/>
    <lineage>
        <taxon>Bacteria</taxon>
        <taxon>Pseudomonadati</taxon>
        <taxon>Pseudomonadota</taxon>
        <taxon>Gammaproteobacteria</taxon>
        <taxon>Chromatiales</taxon>
        <taxon>Chromatiaceae</taxon>
        <taxon>Thiospirillum</taxon>
    </lineage>
</organism>
<name>A0A839HDF4_9GAMM</name>
<dbReference type="InterPro" id="IPR023614">
    <property type="entry name" value="Porin_dom_sf"/>
</dbReference>
<dbReference type="SUPFAM" id="SSF56935">
    <property type="entry name" value="Porins"/>
    <property type="match status" value="1"/>
</dbReference>
<dbReference type="Proteomes" id="UP000548632">
    <property type="component" value="Unassembled WGS sequence"/>
</dbReference>
<gene>
    <name evidence="1" type="ORF">HUK38_03100</name>
</gene>
<dbReference type="EMBL" id="JABVCQ010000005">
    <property type="protein sequence ID" value="MBB1125217.1"/>
    <property type="molecule type" value="Genomic_DNA"/>
</dbReference>
<protein>
    <recommendedName>
        <fullName evidence="3">Porin</fullName>
    </recommendedName>
</protein>
<accession>A0A839HDF4</accession>
<dbReference type="RefSeq" id="WP_182582399.1">
    <property type="nucleotide sequence ID" value="NZ_JABVCQ010000005.1"/>
</dbReference>